<feature type="domain" description="DUF6535" evidence="2">
    <location>
        <begin position="32"/>
        <end position="143"/>
    </location>
</feature>
<evidence type="ECO:0000313" key="4">
    <source>
        <dbReference type="Proteomes" id="UP000823399"/>
    </source>
</evidence>
<dbReference type="OrthoDB" id="3219854at2759"/>
<keyword evidence="4" id="KW-1185">Reference proteome</keyword>
<comment type="caution">
    <text evidence="3">The sequence shown here is derived from an EMBL/GenBank/DDBJ whole genome shotgun (WGS) entry which is preliminary data.</text>
</comment>
<accession>A0A9P7FKJ4</accession>
<dbReference type="RefSeq" id="XP_041299866.1">
    <property type="nucleotide sequence ID" value="XM_041430684.1"/>
</dbReference>
<keyword evidence="1" id="KW-0812">Transmembrane</keyword>
<dbReference type="Proteomes" id="UP000823399">
    <property type="component" value="Unassembled WGS sequence"/>
</dbReference>
<gene>
    <name evidence="3" type="ORF">F5147DRAFT_563612</name>
</gene>
<protein>
    <recommendedName>
        <fullName evidence="2">DUF6535 domain-containing protein</fullName>
    </recommendedName>
</protein>
<feature type="transmembrane region" description="Helical" evidence="1">
    <location>
        <begin position="116"/>
        <end position="140"/>
    </location>
</feature>
<dbReference type="Pfam" id="PF20153">
    <property type="entry name" value="DUF6535"/>
    <property type="match status" value="1"/>
</dbReference>
<sequence length="143" mass="15437">MSRSKTLQHILGLLRSSSIAEEHSKDMKSKFWATYKKVADEYDDDFLQRAHGDIGVILTFAGLLSAVISTFIGGMQPDSGVTTNALLVQLIQVTVDGPSAVHNINNLSSVTHYSSLIIWVETLAYISLALSILAAFGAVVGKQ</sequence>
<organism evidence="3 4">
    <name type="scientific">Suillus discolor</name>
    <dbReference type="NCBI Taxonomy" id="1912936"/>
    <lineage>
        <taxon>Eukaryota</taxon>
        <taxon>Fungi</taxon>
        <taxon>Dikarya</taxon>
        <taxon>Basidiomycota</taxon>
        <taxon>Agaricomycotina</taxon>
        <taxon>Agaricomycetes</taxon>
        <taxon>Agaricomycetidae</taxon>
        <taxon>Boletales</taxon>
        <taxon>Suillineae</taxon>
        <taxon>Suillaceae</taxon>
        <taxon>Suillus</taxon>
    </lineage>
</organism>
<proteinExistence type="predicted"/>
<feature type="non-terminal residue" evidence="3">
    <location>
        <position position="1"/>
    </location>
</feature>
<reference evidence="3" key="1">
    <citation type="journal article" date="2020" name="New Phytol.">
        <title>Comparative genomics reveals dynamic genome evolution in host specialist ectomycorrhizal fungi.</title>
        <authorList>
            <person name="Lofgren L.A."/>
            <person name="Nguyen N.H."/>
            <person name="Vilgalys R."/>
            <person name="Ruytinx J."/>
            <person name="Liao H.L."/>
            <person name="Branco S."/>
            <person name="Kuo A."/>
            <person name="LaButti K."/>
            <person name="Lipzen A."/>
            <person name="Andreopoulos W."/>
            <person name="Pangilinan J."/>
            <person name="Riley R."/>
            <person name="Hundley H."/>
            <person name="Na H."/>
            <person name="Barry K."/>
            <person name="Grigoriev I.V."/>
            <person name="Stajich J.E."/>
            <person name="Kennedy P.G."/>
        </authorList>
    </citation>
    <scope>NUCLEOTIDE SEQUENCE</scope>
    <source>
        <strain evidence="3">FC423</strain>
    </source>
</reference>
<dbReference type="EMBL" id="JABBWM010000001">
    <property type="protein sequence ID" value="KAG2120490.1"/>
    <property type="molecule type" value="Genomic_DNA"/>
</dbReference>
<keyword evidence="1" id="KW-1133">Transmembrane helix</keyword>
<keyword evidence="1" id="KW-0472">Membrane</keyword>
<dbReference type="AlphaFoldDB" id="A0A9P7FKJ4"/>
<name>A0A9P7FKJ4_9AGAM</name>
<evidence type="ECO:0000259" key="2">
    <source>
        <dbReference type="Pfam" id="PF20153"/>
    </source>
</evidence>
<evidence type="ECO:0000313" key="3">
    <source>
        <dbReference type="EMBL" id="KAG2120490.1"/>
    </source>
</evidence>
<evidence type="ECO:0000256" key="1">
    <source>
        <dbReference type="SAM" id="Phobius"/>
    </source>
</evidence>
<feature type="transmembrane region" description="Helical" evidence="1">
    <location>
        <begin position="54"/>
        <end position="72"/>
    </location>
</feature>
<dbReference type="GeneID" id="64692943"/>
<dbReference type="InterPro" id="IPR045338">
    <property type="entry name" value="DUF6535"/>
</dbReference>